<proteinExistence type="predicted"/>
<comment type="caution">
    <text evidence="1">The sequence shown here is derived from an EMBL/GenBank/DDBJ whole genome shotgun (WGS) entry which is preliminary data.</text>
</comment>
<dbReference type="AlphaFoldDB" id="A0A835QBZ1"/>
<accession>A0A835QBZ1</accession>
<dbReference type="EMBL" id="JADCNM010000009">
    <property type="protein sequence ID" value="KAG0467895.1"/>
    <property type="molecule type" value="Genomic_DNA"/>
</dbReference>
<organism evidence="1 2">
    <name type="scientific">Vanilla planifolia</name>
    <name type="common">Vanilla</name>
    <dbReference type="NCBI Taxonomy" id="51239"/>
    <lineage>
        <taxon>Eukaryota</taxon>
        <taxon>Viridiplantae</taxon>
        <taxon>Streptophyta</taxon>
        <taxon>Embryophyta</taxon>
        <taxon>Tracheophyta</taxon>
        <taxon>Spermatophyta</taxon>
        <taxon>Magnoliopsida</taxon>
        <taxon>Liliopsida</taxon>
        <taxon>Asparagales</taxon>
        <taxon>Orchidaceae</taxon>
        <taxon>Vanilloideae</taxon>
        <taxon>Vanilleae</taxon>
        <taxon>Vanilla</taxon>
    </lineage>
</organism>
<evidence type="ECO:0000313" key="2">
    <source>
        <dbReference type="Proteomes" id="UP000639772"/>
    </source>
</evidence>
<dbReference type="Proteomes" id="UP000639772">
    <property type="component" value="Chromosome 9"/>
</dbReference>
<sequence length="134" mass="15241">MASESQSEPLIGYTSNHAASDRLHLSLHRFRLNLWASATPSPNVISLPFLRLQMFTSAAYFPSSWRVSFATRLQKLPHGEVDRGIAMCFVLQTSNQVILDKRIHYFVGDIPRDECDELLEKVKVALLENLFCAF</sequence>
<reference evidence="1 2" key="1">
    <citation type="journal article" date="2020" name="Nat. Food">
        <title>A phased Vanilla planifolia genome enables genetic improvement of flavour and production.</title>
        <authorList>
            <person name="Hasing T."/>
            <person name="Tang H."/>
            <person name="Brym M."/>
            <person name="Khazi F."/>
            <person name="Huang T."/>
            <person name="Chambers A.H."/>
        </authorList>
    </citation>
    <scope>NUCLEOTIDE SEQUENCE [LARGE SCALE GENOMIC DNA]</scope>
    <source>
        <tissue evidence="1">Leaf</tissue>
    </source>
</reference>
<protein>
    <submittedName>
        <fullName evidence="1">Uncharacterized protein</fullName>
    </submittedName>
</protein>
<evidence type="ECO:0000313" key="1">
    <source>
        <dbReference type="EMBL" id="KAG0467895.1"/>
    </source>
</evidence>
<gene>
    <name evidence="1" type="ORF">HPP92_017223</name>
</gene>
<name>A0A835QBZ1_VANPL</name>